<sequence>MKVLISMGRNHAWPIFKAKLFINEEVEVIYEKPLKTNYECYRVYSKALESLGDLIDIVLKNFFQSTNLTQIQRLSDNSNISRGYVDVVYKTRKGLNTLEPFTINAYCFVADSYLYFHIFDMGRRYPYPPFLLDPANKVLNLENAGNDLKQQFMYALDKLLQVLCEWKSNKFLSLPFELKAQILKNVDSMTDFRNICLSCQNMSGFLKDNHVLRTLFHRTFKCYPKTQEIYNEFKSLYPKVTPPRPSVVGRPRHFLQPIPDIPPHIRSRPDFRPPYNFPGMIGGPRDMYPYDLQYIDPTRFSPEGYSPYYPDPLRPPPSNPDSFQAWDPHFFDTSQIDPYSFPRRLDGPRRSRHSHPDWM</sequence>
<proteinExistence type="predicted"/>
<feature type="region of interest" description="Disordered" evidence="1">
    <location>
        <begin position="306"/>
        <end position="359"/>
    </location>
</feature>
<feature type="compositionally biased region" description="Pro residues" evidence="1">
    <location>
        <begin position="309"/>
        <end position="319"/>
    </location>
</feature>
<dbReference type="AlphaFoldDB" id="A0A0C2M3I9"/>
<feature type="domain" description="F-box" evidence="2">
    <location>
        <begin position="168"/>
        <end position="215"/>
    </location>
</feature>
<name>A0A0C2M3I9_THEKT</name>
<dbReference type="PROSITE" id="PS50181">
    <property type="entry name" value="FBOX"/>
    <property type="match status" value="1"/>
</dbReference>
<evidence type="ECO:0000256" key="1">
    <source>
        <dbReference type="SAM" id="MobiDB-lite"/>
    </source>
</evidence>
<protein>
    <recommendedName>
        <fullName evidence="2">F-box domain-containing protein</fullName>
    </recommendedName>
</protein>
<dbReference type="Proteomes" id="UP000031668">
    <property type="component" value="Unassembled WGS sequence"/>
</dbReference>
<evidence type="ECO:0000259" key="2">
    <source>
        <dbReference type="PROSITE" id="PS50181"/>
    </source>
</evidence>
<dbReference type="EMBL" id="JWZT01005319">
    <property type="protein sequence ID" value="KII61585.1"/>
    <property type="molecule type" value="Genomic_DNA"/>
</dbReference>
<evidence type="ECO:0000313" key="4">
    <source>
        <dbReference type="Proteomes" id="UP000031668"/>
    </source>
</evidence>
<dbReference type="InterPro" id="IPR001810">
    <property type="entry name" value="F-box_dom"/>
</dbReference>
<comment type="caution">
    <text evidence="3">The sequence shown here is derived from an EMBL/GenBank/DDBJ whole genome shotgun (WGS) entry which is preliminary data.</text>
</comment>
<evidence type="ECO:0000313" key="3">
    <source>
        <dbReference type="EMBL" id="KII61585.1"/>
    </source>
</evidence>
<organism evidence="3 4">
    <name type="scientific">Thelohanellus kitauei</name>
    <name type="common">Myxosporean</name>
    <dbReference type="NCBI Taxonomy" id="669202"/>
    <lineage>
        <taxon>Eukaryota</taxon>
        <taxon>Metazoa</taxon>
        <taxon>Cnidaria</taxon>
        <taxon>Myxozoa</taxon>
        <taxon>Myxosporea</taxon>
        <taxon>Bivalvulida</taxon>
        <taxon>Platysporina</taxon>
        <taxon>Myxobolidae</taxon>
        <taxon>Thelohanellus</taxon>
    </lineage>
</organism>
<feature type="compositionally biased region" description="Basic and acidic residues" evidence="1">
    <location>
        <begin position="343"/>
        <end position="359"/>
    </location>
</feature>
<keyword evidence="4" id="KW-1185">Reference proteome</keyword>
<reference evidence="3 4" key="1">
    <citation type="journal article" date="2014" name="Genome Biol. Evol.">
        <title>The genome of the myxosporean Thelohanellus kitauei shows adaptations to nutrient acquisition within its fish host.</title>
        <authorList>
            <person name="Yang Y."/>
            <person name="Xiong J."/>
            <person name="Zhou Z."/>
            <person name="Huo F."/>
            <person name="Miao W."/>
            <person name="Ran C."/>
            <person name="Liu Y."/>
            <person name="Zhang J."/>
            <person name="Feng J."/>
            <person name="Wang M."/>
            <person name="Wang M."/>
            <person name="Wang L."/>
            <person name="Yao B."/>
        </authorList>
    </citation>
    <scope>NUCLEOTIDE SEQUENCE [LARGE SCALE GENOMIC DNA]</scope>
    <source>
        <strain evidence="3">Wuqing</strain>
    </source>
</reference>
<gene>
    <name evidence="3" type="ORF">RF11_07507</name>
</gene>
<accession>A0A0C2M3I9</accession>